<accession>A0ABR4IIL9</accession>
<dbReference type="Proteomes" id="UP001610335">
    <property type="component" value="Unassembled WGS sequence"/>
</dbReference>
<gene>
    <name evidence="2" type="ORF">BDW59DRAFT_160234</name>
</gene>
<dbReference type="EMBL" id="JBFXLS010000024">
    <property type="protein sequence ID" value="KAL2827591.1"/>
    <property type="molecule type" value="Genomic_DNA"/>
</dbReference>
<reference evidence="2 3" key="1">
    <citation type="submission" date="2024-07" db="EMBL/GenBank/DDBJ databases">
        <title>Section-level genome sequencing and comparative genomics of Aspergillus sections Usti and Cavernicolus.</title>
        <authorList>
            <consortium name="Lawrence Berkeley National Laboratory"/>
            <person name="Nybo J.L."/>
            <person name="Vesth T.C."/>
            <person name="Theobald S."/>
            <person name="Frisvad J.C."/>
            <person name="Larsen T.O."/>
            <person name="Kjaerboelling I."/>
            <person name="Rothschild-Mancinelli K."/>
            <person name="Lyhne E.K."/>
            <person name="Kogle M.E."/>
            <person name="Barry K."/>
            <person name="Clum A."/>
            <person name="Na H."/>
            <person name="Ledsgaard L."/>
            <person name="Lin J."/>
            <person name="Lipzen A."/>
            <person name="Kuo A."/>
            <person name="Riley R."/>
            <person name="Mondo S."/>
            <person name="LaButti K."/>
            <person name="Haridas S."/>
            <person name="Pangalinan J."/>
            <person name="Salamov A.A."/>
            <person name="Simmons B.A."/>
            <person name="Magnuson J.K."/>
            <person name="Chen J."/>
            <person name="Drula E."/>
            <person name="Henrissat B."/>
            <person name="Wiebenga A."/>
            <person name="Lubbers R.J."/>
            <person name="Gomes A.C."/>
            <person name="Makela M.R."/>
            <person name="Stajich J."/>
            <person name="Grigoriev I.V."/>
            <person name="Mortensen U.H."/>
            <person name="De vries R.P."/>
            <person name="Baker S.E."/>
            <person name="Andersen M.R."/>
        </authorList>
    </citation>
    <scope>NUCLEOTIDE SEQUENCE [LARGE SCALE GENOMIC DNA]</scope>
    <source>
        <strain evidence="2 3">CBS 600.67</strain>
    </source>
</reference>
<protein>
    <recommendedName>
        <fullName evidence="4">Methyltransferase</fullName>
    </recommendedName>
</protein>
<keyword evidence="3" id="KW-1185">Reference proteome</keyword>
<evidence type="ECO:0000313" key="3">
    <source>
        <dbReference type="Proteomes" id="UP001610335"/>
    </source>
</evidence>
<dbReference type="NCBIfam" id="NF041278">
    <property type="entry name" value="CmcJ_NvfI_EfuI"/>
    <property type="match status" value="1"/>
</dbReference>
<sequence>MANNVQTTLNFIPADLPVQTMNGTSDFYTYANDKRPVTIYDVRGQENEFTLPENGFQYTTHRSACIPISDSTIIKSDLYAETDEFLKNTLFPQPTYIKIASHTIRSSPTDLNSEYTGTPGPARAAHLDHTPTGAKNYLYEKLPHEEASQLIRTRWAIVNVWRPLKPIKRDPLAVCDGSTLQEGDLMPIQMDYSASARAKEEGQNLRTTVGWEIAMARYSEGQRWYYLSDMGVDEVLLMKIFDSISMDKIRGAVHSSFEDPDQKDVKEVRESIELRCLVFWEDEPSSNL</sequence>
<comment type="similarity">
    <text evidence="1">Belongs to the asaB hydroxylase/desaturase family.</text>
</comment>
<comment type="caution">
    <text evidence="2">The sequence shown here is derived from an EMBL/GenBank/DDBJ whole genome shotgun (WGS) entry which is preliminary data.</text>
</comment>
<evidence type="ECO:0000313" key="2">
    <source>
        <dbReference type="EMBL" id="KAL2827591.1"/>
    </source>
</evidence>
<evidence type="ECO:0008006" key="4">
    <source>
        <dbReference type="Google" id="ProtNLM"/>
    </source>
</evidence>
<name>A0ABR4IIL9_9EURO</name>
<dbReference type="PANTHER" id="PTHR34598">
    <property type="entry name" value="BLL6449 PROTEIN"/>
    <property type="match status" value="1"/>
</dbReference>
<dbReference type="PANTHER" id="PTHR34598:SF3">
    <property type="entry name" value="OXIDOREDUCTASE AN1597"/>
    <property type="match status" value="1"/>
</dbReference>
<evidence type="ECO:0000256" key="1">
    <source>
        <dbReference type="ARBA" id="ARBA00023604"/>
    </source>
</evidence>
<proteinExistence type="inferred from homology"/>
<organism evidence="2 3">
    <name type="scientific">Aspergillus cavernicola</name>
    <dbReference type="NCBI Taxonomy" id="176166"/>
    <lineage>
        <taxon>Eukaryota</taxon>
        <taxon>Fungi</taxon>
        <taxon>Dikarya</taxon>
        <taxon>Ascomycota</taxon>
        <taxon>Pezizomycotina</taxon>
        <taxon>Eurotiomycetes</taxon>
        <taxon>Eurotiomycetidae</taxon>
        <taxon>Eurotiales</taxon>
        <taxon>Aspergillaceae</taxon>
        <taxon>Aspergillus</taxon>
        <taxon>Aspergillus subgen. Nidulantes</taxon>
    </lineage>
</organism>
<dbReference type="InterPro" id="IPR044053">
    <property type="entry name" value="AsaB-like"/>
</dbReference>